<dbReference type="SUPFAM" id="SSF51395">
    <property type="entry name" value="FMN-linked oxidoreductases"/>
    <property type="match status" value="1"/>
</dbReference>
<dbReference type="PANTHER" id="PTHR43656:SF2">
    <property type="entry name" value="BINDING OXIDOREDUCTASE, PUTATIVE (AFU_ORTHOLOGUE AFUA_2G08260)-RELATED"/>
    <property type="match status" value="1"/>
</dbReference>
<protein>
    <submittedName>
        <fullName evidence="4">NADH:flavin oxidoreductase</fullName>
    </submittedName>
</protein>
<evidence type="ECO:0000313" key="5">
    <source>
        <dbReference type="Proteomes" id="UP001056648"/>
    </source>
</evidence>
<dbReference type="InterPro" id="IPR013785">
    <property type="entry name" value="Aldolase_TIM"/>
</dbReference>
<dbReference type="CDD" id="cd02803">
    <property type="entry name" value="OYE_like_FMN_family"/>
    <property type="match status" value="1"/>
</dbReference>
<dbReference type="PANTHER" id="PTHR43656">
    <property type="entry name" value="BINDING OXIDOREDUCTASE, PUTATIVE (AFU_ORTHOLOGUE AFUA_2G08260)-RELATED"/>
    <property type="match status" value="1"/>
</dbReference>
<organism evidence="4 5">
    <name type="scientific">Cupriavidus gilardii</name>
    <dbReference type="NCBI Taxonomy" id="82541"/>
    <lineage>
        <taxon>Bacteria</taxon>
        <taxon>Pseudomonadati</taxon>
        <taxon>Pseudomonadota</taxon>
        <taxon>Betaproteobacteria</taxon>
        <taxon>Burkholderiales</taxon>
        <taxon>Burkholderiaceae</taxon>
        <taxon>Cupriavidus</taxon>
    </lineage>
</organism>
<dbReference type="Pfam" id="PF00724">
    <property type="entry name" value="Oxidored_FMN"/>
    <property type="match status" value="1"/>
</dbReference>
<keyword evidence="1" id="KW-0285">Flavoprotein</keyword>
<keyword evidence="5" id="KW-1185">Reference proteome</keyword>
<evidence type="ECO:0000259" key="3">
    <source>
        <dbReference type="Pfam" id="PF00724"/>
    </source>
</evidence>
<sequence>MNADVRPTLFDPLDIRNIALRNRLVVAPMTRISATPEGVPTPTMADYYAGFARGGFGLIVTEGTYTDRAYAQGYAGQPGLTDLGQARAWRAVTDAVHDAGGRIFVQLMHAGALSQANRFCDETVGPSSITPRGMQMAVYRGNGAYRTPRAIEPHEIDAAIAGFAEAARLARDVAGFDGIEIHGANGYLLDQFLTDYTNRRDDAWGGAISQRVRLAEQTARAVRAAVGDAFPVGVRISQGKVNDFTHKWAEGAQGAAIVFGTLAATGIDFLHLTEFEAWQPAFPGDARSLVRHARLAAPHLTVIANGSLHEPARAQHALADGADLVALGRGALANPDWPMRVAKGIAPRAFDPALLSPLGEIKPVELQARQALPAIAVMA</sequence>
<evidence type="ECO:0000256" key="2">
    <source>
        <dbReference type="ARBA" id="ARBA00023002"/>
    </source>
</evidence>
<gene>
    <name evidence="4" type="ORF">NDR89_02340</name>
</gene>
<proteinExistence type="predicted"/>
<feature type="domain" description="NADH:flavin oxidoreductase/NADH oxidase N-terminal" evidence="3">
    <location>
        <begin position="9"/>
        <end position="345"/>
    </location>
</feature>
<dbReference type="InterPro" id="IPR001155">
    <property type="entry name" value="OxRdtase_FMN_N"/>
</dbReference>
<reference evidence="4" key="1">
    <citation type="submission" date="2022-06" db="EMBL/GenBank/DDBJ databases">
        <title>Complete genome sequence and characterization of Cupriavidus gilardii QJ1 isolated from contaminating cells.</title>
        <authorList>
            <person name="Qi J."/>
        </authorList>
    </citation>
    <scope>NUCLEOTIDE SEQUENCE</scope>
    <source>
        <strain evidence="4">QJ1</strain>
    </source>
</reference>
<dbReference type="Gene3D" id="3.20.20.70">
    <property type="entry name" value="Aldolase class I"/>
    <property type="match status" value="1"/>
</dbReference>
<dbReference type="RefSeq" id="WP_252252092.1">
    <property type="nucleotide sequence ID" value="NZ_CP098735.1"/>
</dbReference>
<dbReference type="EMBL" id="CP098735">
    <property type="protein sequence ID" value="USE77907.1"/>
    <property type="molecule type" value="Genomic_DNA"/>
</dbReference>
<evidence type="ECO:0000313" key="4">
    <source>
        <dbReference type="EMBL" id="USE77907.1"/>
    </source>
</evidence>
<keyword evidence="2" id="KW-0560">Oxidoreductase</keyword>
<dbReference type="InterPro" id="IPR051799">
    <property type="entry name" value="NADH_flavin_oxidoreductase"/>
</dbReference>
<dbReference type="Proteomes" id="UP001056648">
    <property type="component" value="Chromosome 1"/>
</dbReference>
<evidence type="ECO:0000256" key="1">
    <source>
        <dbReference type="ARBA" id="ARBA00022630"/>
    </source>
</evidence>
<name>A0ABY4VNN1_9BURK</name>
<accession>A0ABY4VNN1</accession>